<evidence type="ECO:0000256" key="7">
    <source>
        <dbReference type="RuleBase" id="RU369079"/>
    </source>
</evidence>
<dbReference type="InterPro" id="IPR055348">
    <property type="entry name" value="DctQ"/>
</dbReference>
<comment type="function">
    <text evidence="7">Part of the tripartite ATP-independent periplasmic (TRAP) transport system.</text>
</comment>
<gene>
    <name evidence="9" type="ORF">GR183_07320</name>
</gene>
<dbReference type="AlphaFoldDB" id="A0A7X3S7F2"/>
<dbReference type="Proteomes" id="UP000433101">
    <property type="component" value="Unassembled WGS sequence"/>
</dbReference>
<comment type="similarity">
    <text evidence="7">Belongs to the TRAP transporter small permease family.</text>
</comment>
<evidence type="ECO:0000313" key="9">
    <source>
        <dbReference type="EMBL" id="MXN64711.1"/>
    </source>
</evidence>
<dbReference type="EMBL" id="WUMV01000003">
    <property type="protein sequence ID" value="MXN64711.1"/>
    <property type="molecule type" value="Genomic_DNA"/>
</dbReference>
<feature type="transmembrane region" description="Helical" evidence="7">
    <location>
        <begin position="126"/>
        <end position="149"/>
    </location>
</feature>
<comment type="subcellular location">
    <subcellularLocation>
        <location evidence="7">Cell inner membrane</location>
        <topology evidence="7">Multi-pass membrane protein</topology>
    </subcellularLocation>
    <subcellularLocation>
        <location evidence="1">Cell membrane</location>
        <topology evidence="1">Multi-pass membrane protein</topology>
    </subcellularLocation>
</comment>
<protein>
    <recommendedName>
        <fullName evidence="7">TRAP transporter small permease protein</fullName>
    </recommendedName>
</protein>
<evidence type="ECO:0000259" key="8">
    <source>
        <dbReference type="Pfam" id="PF04290"/>
    </source>
</evidence>
<dbReference type="GO" id="GO:0005886">
    <property type="term" value="C:plasma membrane"/>
    <property type="evidence" value="ECO:0007669"/>
    <property type="project" value="UniProtKB-SubCell"/>
</dbReference>
<keyword evidence="3" id="KW-1003">Cell membrane</keyword>
<evidence type="ECO:0000256" key="5">
    <source>
        <dbReference type="ARBA" id="ARBA00022989"/>
    </source>
</evidence>
<feature type="domain" description="Tripartite ATP-independent periplasmic transporters DctQ component" evidence="8">
    <location>
        <begin position="19"/>
        <end position="153"/>
    </location>
</feature>
<dbReference type="GO" id="GO:0022857">
    <property type="term" value="F:transmembrane transporter activity"/>
    <property type="evidence" value="ECO:0007669"/>
    <property type="project" value="UniProtKB-UniRule"/>
</dbReference>
<evidence type="ECO:0000256" key="4">
    <source>
        <dbReference type="ARBA" id="ARBA00022692"/>
    </source>
</evidence>
<keyword evidence="10" id="KW-1185">Reference proteome</keyword>
<evidence type="ECO:0000256" key="1">
    <source>
        <dbReference type="ARBA" id="ARBA00004651"/>
    </source>
</evidence>
<feature type="transmembrane region" description="Helical" evidence="7">
    <location>
        <begin position="44"/>
        <end position="64"/>
    </location>
</feature>
<dbReference type="RefSeq" id="WP_160774968.1">
    <property type="nucleotide sequence ID" value="NZ_WUMV01000003.1"/>
</dbReference>
<keyword evidence="6 7" id="KW-0472">Membrane</keyword>
<keyword evidence="5 7" id="KW-1133">Transmembrane helix</keyword>
<evidence type="ECO:0000256" key="6">
    <source>
        <dbReference type="ARBA" id="ARBA00023136"/>
    </source>
</evidence>
<accession>A0A7X3S7F2</accession>
<evidence type="ECO:0000256" key="2">
    <source>
        <dbReference type="ARBA" id="ARBA00022448"/>
    </source>
</evidence>
<name>A0A7X3S7F2_9HYPH</name>
<evidence type="ECO:0000256" key="3">
    <source>
        <dbReference type="ARBA" id="ARBA00022475"/>
    </source>
</evidence>
<dbReference type="Pfam" id="PF04290">
    <property type="entry name" value="DctQ"/>
    <property type="match status" value="1"/>
</dbReference>
<feature type="transmembrane region" description="Helical" evidence="7">
    <location>
        <begin position="7"/>
        <end position="32"/>
    </location>
</feature>
<proteinExistence type="inferred from homology"/>
<keyword evidence="2 7" id="KW-0813">Transport</keyword>
<comment type="subunit">
    <text evidence="7">The complex comprises the extracytoplasmic solute receptor protein and the two transmembrane proteins.</text>
</comment>
<feature type="transmembrane region" description="Helical" evidence="7">
    <location>
        <begin position="84"/>
        <end position="106"/>
    </location>
</feature>
<reference evidence="9 10" key="1">
    <citation type="submission" date="2019-12" db="EMBL/GenBank/DDBJ databases">
        <authorList>
            <person name="Li M."/>
        </authorList>
    </citation>
    <scope>NUCLEOTIDE SEQUENCE [LARGE SCALE GENOMIC DNA]</scope>
    <source>
        <strain evidence="9 10">GBMRC 2046</strain>
    </source>
</reference>
<evidence type="ECO:0000313" key="10">
    <source>
        <dbReference type="Proteomes" id="UP000433101"/>
    </source>
</evidence>
<organism evidence="9 10">
    <name type="scientific">Stappia sediminis</name>
    <dbReference type="NCBI Taxonomy" id="2692190"/>
    <lineage>
        <taxon>Bacteria</taxon>
        <taxon>Pseudomonadati</taxon>
        <taxon>Pseudomonadota</taxon>
        <taxon>Alphaproteobacteria</taxon>
        <taxon>Hyphomicrobiales</taxon>
        <taxon>Stappiaceae</taxon>
        <taxon>Stappia</taxon>
    </lineage>
</organism>
<keyword evidence="7" id="KW-0997">Cell inner membrane</keyword>
<sequence length="164" mass="18012">MQGLSSWLALAGGAVLVGLTVMTVVSIVGRTFNRFGLGPVPGDFEIIEMGAAFAIFAFLPWCQYRRGHVTVDIFMARFGERVNFAVDVIANALMTVAAAVMLWRLTLGMLDKHAYHETSFILQFPIWWGYAASMIGAVAFLLISAFTVWRSFRELKQAGGALNT</sequence>
<comment type="caution">
    <text evidence="9">The sequence shown here is derived from an EMBL/GenBank/DDBJ whole genome shotgun (WGS) entry which is preliminary data.</text>
</comment>
<keyword evidence="4 7" id="KW-0812">Transmembrane</keyword>